<name>A0A4P6JTF4_KTERU</name>
<feature type="domain" description="Oxidoreductase molybdopterin-binding" evidence="2">
    <location>
        <begin position="57"/>
        <end position="175"/>
    </location>
</feature>
<dbReference type="Pfam" id="PF00174">
    <property type="entry name" value="Oxidored_molyb"/>
    <property type="match status" value="2"/>
</dbReference>
<dbReference type="OrthoDB" id="482420at2"/>
<dbReference type="InterPro" id="IPR000572">
    <property type="entry name" value="OxRdtase_Mopterin-bd_dom"/>
</dbReference>
<evidence type="ECO:0000313" key="4">
    <source>
        <dbReference type="Proteomes" id="UP000290365"/>
    </source>
</evidence>
<feature type="signal peptide" evidence="1">
    <location>
        <begin position="1"/>
        <end position="33"/>
    </location>
</feature>
<dbReference type="PANTHER" id="PTHR19372">
    <property type="entry name" value="SULFITE REDUCTASE"/>
    <property type="match status" value="1"/>
</dbReference>
<feature type="domain" description="Oxidoreductase molybdopterin-binding" evidence="2">
    <location>
        <begin position="226"/>
        <end position="318"/>
    </location>
</feature>
<evidence type="ECO:0000256" key="1">
    <source>
        <dbReference type="SAM" id="SignalP"/>
    </source>
</evidence>
<dbReference type="EMBL" id="CP035758">
    <property type="protein sequence ID" value="QBD78724.1"/>
    <property type="molecule type" value="Genomic_DNA"/>
</dbReference>
<dbReference type="SUPFAM" id="SSF56524">
    <property type="entry name" value="Oxidoreductase molybdopterin-binding domain"/>
    <property type="match status" value="2"/>
</dbReference>
<dbReference type="GO" id="GO:0006790">
    <property type="term" value="P:sulfur compound metabolic process"/>
    <property type="evidence" value="ECO:0007669"/>
    <property type="project" value="TreeGrafter"/>
</dbReference>
<dbReference type="Proteomes" id="UP000290365">
    <property type="component" value="Chromosome"/>
</dbReference>
<dbReference type="KEGG" id="kbs:EPA93_23165"/>
<dbReference type="AlphaFoldDB" id="A0A4P6JTF4"/>
<keyword evidence="4" id="KW-1185">Reference proteome</keyword>
<gene>
    <name evidence="3" type="ORF">EPA93_23165</name>
</gene>
<dbReference type="PANTHER" id="PTHR19372:SF7">
    <property type="entry name" value="SULFITE OXIDASE, MITOCHONDRIAL"/>
    <property type="match status" value="1"/>
</dbReference>
<feature type="chain" id="PRO_5020968347" description="Oxidoreductase molybdopterin-binding domain-containing protein" evidence="1">
    <location>
        <begin position="34"/>
        <end position="339"/>
    </location>
</feature>
<dbReference type="GO" id="GO:0020037">
    <property type="term" value="F:heme binding"/>
    <property type="evidence" value="ECO:0007669"/>
    <property type="project" value="TreeGrafter"/>
</dbReference>
<evidence type="ECO:0000259" key="2">
    <source>
        <dbReference type="Pfam" id="PF00174"/>
    </source>
</evidence>
<evidence type="ECO:0000313" key="3">
    <source>
        <dbReference type="EMBL" id="QBD78724.1"/>
    </source>
</evidence>
<reference evidence="3 4" key="1">
    <citation type="submission" date="2019-01" db="EMBL/GenBank/DDBJ databases">
        <title>Ktedonosporobacter rubrisoli SCAWS-G2.</title>
        <authorList>
            <person name="Huang Y."/>
            <person name="Yan B."/>
        </authorList>
    </citation>
    <scope>NUCLEOTIDE SEQUENCE [LARGE SCALE GENOMIC DNA]</scope>
    <source>
        <strain evidence="3 4">SCAWS-G2</strain>
    </source>
</reference>
<dbReference type="InterPro" id="IPR036374">
    <property type="entry name" value="OxRdtase_Mopterin-bd_sf"/>
</dbReference>
<dbReference type="GO" id="GO:0043546">
    <property type="term" value="F:molybdopterin cofactor binding"/>
    <property type="evidence" value="ECO:0007669"/>
    <property type="project" value="TreeGrafter"/>
</dbReference>
<dbReference type="Gene3D" id="3.90.420.10">
    <property type="entry name" value="Oxidoreductase, molybdopterin-binding domain"/>
    <property type="match status" value="2"/>
</dbReference>
<protein>
    <recommendedName>
        <fullName evidence="2">Oxidoreductase molybdopterin-binding domain-containing protein</fullName>
    </recommendedName>
</protein>
<proteinExistence type="predicted"/>
<keyword evidence="1" id="KW-0732">Signal</keyword>
<accession>A0A4P6JTF4</accession>
<dbReference type="GO" id="GO:0008482">
    <property type="term" value="F:sulfite oxidase activity"/>
    <property type="evidence" value="ECO:0007669"/>
    <property type="project" value="TreeGrafter"/>
</dbReference>
<sequence>MVMRIWLRRSVLKPSLSKLFLLLLLCALCAACARDGATAAPVATASPSAHGGQPSTALQLSGLLKQPASLSLANLQSFPKVSVSVNAKPIGAHTFAGTLLYDVLQQAGVVTESARKNDLLRKAVVVTGSDGYAVAIAWGELDPAFAQKKILLAYEEDGKPLPAADGFARLVVPGDLMAGRYVSNVVSVLVRDPGVWPAPAQRQATSAFFLVGQLKTPARYDLAALKALKTSEVIIKGVTYSGVLLDDLLQHAGMQLKAKKNDFLHKGIVAVGSDGYSCVIADGEIQPHFGNVQILVAFAANGKPLAESDGFARIVVPGDQKMGRFISNLQELQVVELAA</sequence>
<organism evidence="3 4">
    <name type="scientific">Ktedonosporobacter rubrisoli</name>
    <dbReference type="NCBI Taxonomy" id="2509675"/>
    <lineage>
        <taxon>Bacteria</taxon>
        <taxon>Bacillati</taxon>
        <taxon>Chloroflexota</taxon>
        <taxon>Ktedonobacteria</taxon>
        <taxon>Ktedonobacterales</taxon>
        <taxon>Ktedonosporobacteraceae</taxon>
        <taxon>Ktedonosporobacter</taxon>
    </lineage>
</organism>